<gene>
    <name evidence="3" type="primary">SPAAR</name>
</gene>
<organism evidence="2 3">
    <name type="scientific">Zalophus californianus</name>
    <name type="common">California sealion</name>
    <dbReference type="NCBI Taxonomy" id="9704"/>
    <lineage>
        <taxon>Eukaryota</taxon>
        <taxon>Metazoa</taxon>
        <taxon>Chordata</taxon>
        <taxon>Craniata</taxon>
        <taxon>Vertebrata</taxon>
        <taxon>Euteleostomi</taxon>
        <taxon>Mammalia</taxon>
        <taxon>Eutheria</taxon>
        <taxon>Laurasiatheria</taxon>
        <taxon>Carnivora</taxon>
        <taxon>Caniformia</taxon>
        <taxon>Pinnipedia</taxon>
        <taxon>Otariidae</taxon>
        <taxon>Zalophus</taxon>
    </lineage>
</organism>
<feature type="region of interest" description="Disordered" evidence="1">
    <location>
        <begin position="164"/>
        <end position="221"/>
    </location>
</feature>
<evidence type="ECO:0000313" key="2">
    <source>
        <dbReference type="Proteomes" id="UP000515165"/>
    </source>
</evidence>
<accession>A0A6J2F4C0</accession>
<evidence type="ECO:0000313" key="3">
    <source>
        <dbReference type="RefSeq" id="XP_027472583.2"/>
    </source>
</evidence>
<dbReference type="Proteomes" id="UP000515165">
    <property type="component" value="Chromosome 13"/>
</dbReference>
<evidence type="ECO:0000256" key="1">
    <source>
        <dbReference type="SAM" id="MobiDB-lite"/>
    </source>
</evidence>
<dbReference type="AlphaFoldDB" id="A0A6J2F4C0"/>
<protein>
    <submittedName>
        <fullName evidence="3">Small regulatory polypeptide of amino acid response isoform X1</fullName>
    </submittedName>
</protein>
<sequence length="221" mass="23755">MQPFWRTYSAAWPGSALTRSGQVENPTAQGWNGAGVRGCGPHVEKEAESKGPQPLPKAPWPSWCPCSAPSPTLPRVEEPRLSERMQPFWRTYSAAWPGSALTRSGQVENPTAQGWNGAGVRGCGPLRVRGVLSSHLSGQLFFQKLPVELTTALGILARGLENSNRQQLRSDGAMRSARRPGGAVTRGLRPASARSPQGVRLEEQGACYPPEPPVSGGELRL</sequence>
<feature type="region of interest" description="Disordered" evidence="1">
    <location>
        <begin position="17"/>
        <end position="59"/>
    </location>
</feature>
<dbReference type="RefSeq" id="XP_027472583.2">
    <property type="nucleotide sequence ID" value="XM_027616782.2"/>
</dbReference>
<keyword evidence="2" id="KW-1185">Reference proteome</keyword>
<dbReference type="KEGG" id="zca:113935051"/>
<feature type="compositionally biased region" description="Polar residues" evidence="1">
    <location>
        <begin position="17"/>
        <end position="30"/>
    </location>
</feature>
<dbReference type="GeneID" id="113935051"/>
<name>A0A6J2F4C0_ZALCA</name>
<proteinExistence type="predicted"/>
<dbReference type="CTD" id="158376"/>
<reference evidence="3" key="1">
    <citation type="submission" date="2025-08" db="UniProtKB">
        <authorList>
            <consortium name="RefSeq"/>
        </authorList>
    </citation>
    <scope>IDENTIFICATION</scope>
    <source>
        <tissue evidence="3">Blood</tissue>
    </source>
</reference>